<organism evidence="4 5">
    <name type="scientific">Enterococcus devriesei</name>
    <dbReference type="NCBI Taxonomy" id="319970"/>
    <lineage>
        <taxon>Bacteria</taxon>
        <taxon>Bacillati</taxon>
        <taxon>Bacillota</taxon>
        <taxon>Bacilli</taxon>
        <taxon>Lactobacillales</taxon>
        <taxon>Enterococcaceae</taxon>
        <taxon>Enterococcus</taxon>
    </lineage>
</organism>
<protein>
    <submittedName>
        <fullName evidence="4">Beta-phosphoglucomutase</fullName>
    </submittedName>
</protein>
<dbReference type="InterPro" id="IPR023214">
    <property type="entry name" value="HAD_sf"/>
</dbReference>
<dbReference type="CDD" id="cd02598">
    <property type="entry name" value="HAD_BPGM"/>
    <property type="match status" value="1"/>
</dbReference>
<dbReference type="NCBIfam" id="TIGR01990">
    <property type="entry name" value="bPGM"/>
    <property type="match status" value="1"/>
</dbReference>
<dbReference type="AlphaFoldDB" id="A0A1L8SVN4"/>
<dbReference type="SUPFAM" id="SSF56784">
    <property type="entry name" value="HAD-like"/>
    <property type="match status" value="1"/>
</dbReference>
<feature type="binding site" evidence="2">
    <location>
        <position position="159"/>
    </location>
    <ligand>
        <name>Mg(2+)</name>
        <dbReference type="ChEBI" id="CHEBI:18420"/>
    </ligand>
</feature>
<gene>
    <name evidence="4" type="ORF">RV00_GL002096</name>
</gene>
<proteinExistence type="predicted"/>
<dbReference type="EMBL" id="JXKM01000004">
    <property type="protein sequence ID" value="OJG35952.1"/>
    <property type="molecule type" value="Genomic_DNA"/>
</dbReference>
<keyword evidence="2" id="KW-0479">Metal-binding</keyword>
<comment type="cofactor">
    <cofactor evidence="2">
        <name>Mg(2+)</name>
        <dbReference type="ChEBI" id="CHEBI:18420"/>
    </cofactor>
    <text evidence="2">Binds 2 magnesium ions per subunit.</text>
</comment>
<evidence type="ECO:0000256" key="2">
    <source>
        <dbReference type="PIRSR" id="PIRSR610972-3"/>
    </source>
</evidence>
<dbReference type="Gene3D" id="1.10.150.240">
    <property type="entry name" value="Putative phosphatase, domain 2"/>
    <property type="match status" value="1"/>
</dbReference>
<feature type="binding site" evidence="1">
    <location>
        <position position="13"/>
    </location>
    <ligand>
        <name>substrate</name>
    </ligand>
</feature>
<feature type="binding site" evidence="2">
    <location>
        <position position="158"/>
    </location>
    <ligand>
        <name>Mg(2+)</name>
        <dbReference type="ChEBI" id="CHEBI:18420"/>
    </ligand>
</feature>
<feature type="binding site" evidence="1">
    <location>
        <position position="65"/>
    </location>
    <ligand>
        <name>substrate</name>
    </ligand>
</feature>
<dbReference type="GO" id="GO:0005975">
    <property type="term" value="P:carbohydrate metabolic process"/>
    <property type="evidence" value="ECO:0007669"/>
    <property type="project" value="InterPro"/>
</dbReference>
<feature type="binding site" evidence="1">
    <location>
        <position position="134"/>
    </location>
    <ligand>
        <name>substrate</name>
    </ligand>
</feature>
<sequence length="214" mass="23074">MIADTSTLHFDAWQSLAHNHFSADLPMQLEERTKGVSRRDSLKVILNHLNLSISSNEFQHLLNEKNELYKASLKDLTPKNILPGVAEFISELKGRKVKLALASASLNGPVILEKLALSEAFDTIIDPSTIPLGKPAPDIFIAAAKSLSLFPTDCIGIEDSVAGVNAINASGALAISVGTNKALKSTSHNFGTTAELNLADIHLAYQIFKKELFG</sequence>
<dbReference type="Pfam" id="PF00702">
    <property type="entry name" value="Hydrolase"/>
    <property type="match status" value="1"/>
</dbReference>
<dbReference type="Proteomes" id="UP000183700">
    <property type="component" value="Unassembled WGS sequence"/>
</dbReference>
<name>A0A1L8SVN4_9ENTE</name>
<dbReference type="Gene3D" id="3.40.50.1000">
    <property type="entry name" value="HAD superfamily/HAD-like"/>
    <property type="match status" value="1"/>
</dbReference>
<dbReference type="InterPro" id="IPR023198">
    <property type="entry name" value="PGP-like_dom2"/>
</dbReference>
<keyword evidence="5" id="KW-1185">Reference proteome</keyword>
<dbReference type="PANTHER" id="PTHR18901:SF38">
    <property type="entry name" value="PSEUDOURIDINE-5'-PHOSPHATASE"/>
    <property type="match status" value="1"/>
</dbReference>
<feature type="site" description="Important for catalytic activity and assists the phosphoryl transfer reaction to Asp8 by balancing charge and orienting the reacting groups" evidence="3">
    <location>
        <position position="103"/>
    </location>
</feature>
<dbReference type="GO" id="GO:0000287">
    <property type="term" value="F:magnesium ion binding"/>
    <property type="evidence" value="ECO:0007669"/>
    <property type="project" value="InterPro"/>
</dbReference>
<evidence type="ECO:0000313" key="4">
    <source>
        <dbReference type="EMBL" id="OJG35952.1"/>
    </source>
</evidence>
<dbReference type="GO" id="GO:0008801">
    <property type="term" value="F:beta-phosphoglucomutase activity"/>
    <property type="evidence" value="ECO:0007669"/>
    <property type="project" value="InterPro"/>
</dbReference>
<reference evidence="4 5" key="1">
    <citation type="submission" date="2014-12" db="EMBL/GenBank/DDBJ databases">
        <title>Draft genome sequences of 29 type strains of Enterococci.</title>
        <authorList>
            <person name="Zhong Z."/>
            <person name="Sun Z."/>
            <person name="Liu W."/>
            <person name="Zhang W."/>
            <person name="Zhang H."/>
        </authorList>
    </citation>
    <scope>NUCLEOTIDE SEQUENCE [LARGE SCALE GENOMIC DNA]</scope>
    <source>
        <strain evidence="4 5">DSM 22802</strain>
    </source>
</reference>
<evidence type="ECO:0000313" key="5">
    <source>
        <dbReference type="Proteomes" id="UP000183700"/>
    </source>
</evidence>
<dbReference type="InterPro" id="IPR036412">
    <property type="entry name" value="HAD-like_sf"/>
</dbReference>
<dbReference type="InterPro" id="IPR010972">
    <property type="entry name" value="Beta-PGM"/>
</dbReference>
<keyword evidence="2" id="KW-0460">Magnesium</keyword>
<feature type="binding site" evidence="1">
    <location>
        <position position="41"/>
    </location>
    <ligand>
        <name>substrate</name>
    </ligand>
</feature>
<dbReference type="STRING" id="319970.RV00_GL002096"/>
<dbReference type="PANTHER" id="PTHR18901">
    <property type="entry name" value="2-DEOXYGLUCOSE-6-PHOSPHATE PHOSPHATASE 2"/>
    <property type="match status" value="1"/>
</dbReference>
<comment type="caution">
    <text evidence="4">The sequence shown here is derived from an EMBL/GenBank/DDBJ whole genome shotgun (WGS) entry which is preliminary data.</text>
</comment>
<accession>A0A1L8SVN4</accession>
<evidence type="ECO:0000256" key="1">
    <source>
        <dbReference type="PIRSR" id="PIRSR610972-2"/>
    </source>
</evidence>
<feature type="site" description="Important for catalytic activity and assists the phosphoryl transfer reaction to Asp8 by balancing charge and orienting the reacting groups" evidence="3">
    <location>
        <position position="134"/>
    </location>
</feature>
<dbReference type="NCBIfam" id="TIGR01509">
    <property type="entry name" value="HAD-SF-IA-v3"/>
    <property type="match status" value="1"/>
</dbReference>
<evidence type="ECO:0000256" key="3">
    <source>
        <dbReference type="PIRSR" id="PIRSR610972-4"/>
    </source>
</evidence>
<dbReference type="InterPro" id="IPR006439">
    <property type="entry name" value="HAD-SF_hydro_IA"/>
</dbReference>
<feature type="binding site" evidence="1">
    <location>
        <begin position="103"/>
        <end position="107"/>
    </location>
    <ligand>
        <name>substrate</name>
    </ligand>
</feature>